<comment type="caution">
    <text evidence="10">The sequence shown here is derived from an EMBL/GenBank/DDBJ whole genome shotgun (WGS) entry which is preliminary data.</text>
</comment>
<keyword evidence="3 8" id="KW-0479">Metal-binding</keyword>
<proteinExistence type="inferred from homology"/>
<feature type="binding site" evidence="8">
    <location>
        <position position="91"/>
    </location>
    <ligand>
        <name>S-adenosyl-L-methionine</name>
        <dbReference type="ChEBI" id="CHEBI:59789"/>
    </ligand>
</feature>
<dbReference type="GO" id="GO:0051539">
    <property type="term" value="F:4 iron, 4 sulfur cluster binding"/>
    <property type="evidence" value="ECO:0007669"/>
    <property type="project" value="UniProtKB-UniRule"/>
</dbReference>
<evidence type="ECO:0000256" key="1">
    <source>
        <dbReference type="ARBA" id="ARBA00022485"/>
    </source>
</evidence>
<dbReference type="HAMAP" id="MF_00917">
    <property type="entry name" value="QueE"/>
    <property type="match status" value="1"/>
</dbReference>
<keyword evidence="2 8" id="KW-0949">S-adenosyl-L-methionine</keyword>
<dbReference type="SUPFAM" id="SSF102114">
    <property type="entry name" value="Radical SAM enzymes"/>
    <property type="match status" value="1"/>
</dbReference>
<dbReference type="PROSITE" id="PS51918">
    <property type="entry name" value="RADICAL_SAM"/>
    <property type="match status" value="1"/>
</dbReference>
<feature type="binding site" evidence="8">
    <location>
        <position position="29"/>
    </location>
    <ligand>
        <name>substrate</name>
    </ligand>
</feature>
<comment type="cofactor">
    <cofactor evidence="8">
        <name>[4Fe-4S] cluster</name>
        <dbReference type="ChEBI" id="CHEBI:49883"/>
    </cofactor>
    <text evidence="8">Binds 1 [4Fe-4S] cluster. The cluster is coordinated with 3 cysteines and an exchangeable S-adenosyl-L-methionine.</text>
</comment>
<dbReference type="GO" id="GO:0016840">
    <property type="term" value="F:carbon-nitrogen lyase activity"/>
    <property type="evidence" value="ECO:0007669"/>
    <property type="project" value="UniProtKB-UniRule"/>
</dbReference>
<dbReference type="GO" id="GO:0000287">
    <property type="term" value="F:magnesium ion binding"/>
    <property type="evidence" value="ECO:0007669"/>
    <property type="project" value="UniProtKB-UniRule"/>
</dbReference>
<comment type="similarity">
    <text evidence="8">Belongs to the radical SAM superfamily. 7-carboxy-7-deazaguanine synthase family.</text>
</comment>
<comment type="catalytic activity">
    <reaction evidence="8">
        <text>6-carboxy-5,6,7,8-tetrahydropterin + H(+) = 7-carboxy-7-carbaguanine + NH4(+)</text>
        <dbReference type="Rhea" id="RHEA:27974"/>
        <dbReference type="ChEBI" id="CHEBI:15378"/>
        <dbReference type="ChEBI" id="CHEBI:28938"/>
        <dbReference type="ChEBI" id="CHEBI:61032"/>
        <dbReference type="ChEBI" id="CHEBI:61036"/>
        <dbReference type="EC" id="4.3.99.3"/>
    </reaction>
</comment>
<feature type="binding site" evidence="8">
    <location>
        <begin position="14"/>
        <end position="16"/>
    </location>
    <ligand>
        <name>substrate</name>
    </ligand>
</feature>
<name>A0A1W9S0F2_9BACT</name>
<comment type="subunit">
    <text evidence="8">Homodimer.</text>
</comment>
<keyword evidence="6 8" id="KW-0411">Iron-sulfur</keyword>
<feature type="domain" description="Radical SAM core" evidence="9">
    <location>
        <begin position="20"/>
        <end position="240"/>
    </location>
</feature>
<evidence type="ECO:0000256" key="4">
    <source>
        <dbReference type="ARBA" id="ARBA00022842"/>
    </source>
</evidence>
<comment type="pathway">
    <text evidence="8">Purine metabolism; 7-cyano-7-deazaguanine biosynthesis.</text>
</comment>
<feature type="binding site" evidence="8">
    <location>
        <position position="42"/>
    </location>
    <ligand>
        <name>Mg(2+)</name>
        <dbReference type="ChEBI" id="CHEBI:18420"/>
    </ligand>
</feature>
<evidence type="ECO:0000259" key="9">
    <source>
        <dbReference type="PROSITE" id="PS51918"/>
    </source>
</evidence>
<comment type="caution">
    <text evidence="8">Lacks conserved residue(s) required for the propagation of feature annotation.</text>
</comment>
<dbReference type="GO" id="GO:1904047">
    <property type="term" value="F:S-adenosyl-L-methionine binding"/>
    <property type="evidence" value="ECO:0007669"/>
    <property type="project" value="UniProtKB-UniRule"/>
</dbReference>
<feature type="binding site" evidence="8">
    <location>
        <position position="33"/>
    </location>
    <ligand>
        <name>[4Fe-4S] cluster</name>
        <dbReference type="ChEBI" id="CHEBI:49883"/>
        <note>4Fe-4S-S-AdoMet</note>
    </ligand>
</feature>
<dbReference type="UniPathway" id="UPA00391"/>
<dbReference type="PIRSF" id="PIRSF000370">
    <property type="entry name" value="QueE"/>
    <property type="match status" value="1"/>
</dbReference>
<dbReference type="EMBL" id="NATQ01000079">
    <property type="protein sequence ID" value="OQX90264.1"/>
    <property type="molecule type" value="Genomic_DNA"/>
</dbReference>
<dbReference type="InterPro" id="IPR007197">
    <property type="entry name" value="rSAM"/>
</dbReference>
<comment type="cofactor">
    <cofactor evidence="8">
        <name>S-adenosyl-L-methionine</name>
        <dbReference type="ChEBI" id="CHEBI:59789"/>
    </cofactor>
    <text evidence="8">Binds 1 S-adenosyl-L-methionine per subunit.</text>
</comment>
<sequence>MGRKAYITEIFNSIEGEGLKVGTLSLFIRFAGCNLRCPPCDTQYAWEKKPEMCTIYLRKGEKKIKNPIDISTLIDIIFDYKSVERLVLTGGEPLLNAGYIEELAEQLQYDRDICVETNSTIPQGLARVITSISEVSCDIKLKSVWGLEQDTQRLKRFLKIAKKRLVWVKCVVKPDTPPREIEGVSQVVASVSPIIPLILHPMDNSGDFNLDTIATMIRGGLKHLKEVRFLPRIHRTLGLR</sequence>
<protein>
    <recommendedName>
        <fullName evidence="8">7-carboxy-7-deazaguanine synthase</fullName>
        <shortName evidence="8">CDG synthase</shortName>
        <ecNumber evidence="8">4.3.99.3</ecNumber>
    </recommendedName>
    <alternativeName>
        <fullName evidence="8">Queuosine biosynthesis protein QueE</fullName>
    </alternativeName>
</protein>
<evidence type="ECO:0000256" key="7">
    <source>
        <dbReference type="ARBA" id="ARBA00023239"/>
    </source>
</evidence>
<feature type="binding site" evidence="8">
    <location>
        <position position="89"/>
    </location>
    <ligand>
        <name>substrate</name>
    </ligand>
</feature>
<evidence type="ECO:0000256" key="6">
    <source>
        <dbReference type="ARBA" id="ARBA00023014"/>
    </source>
</evidence>
<evidence type="ECO:0000313" key="11">
    <source>
        <dbReference type="Proteomes" id="UP000192611"/>
    </source>
</evidence>
<organism evidence="10 11">
    <name type="scientific">Candidatus Coatesbacteria bacterium 4484_99</name>
    <dbReference type="NCBI Taxonomy" id="1970774"/>
    <lineage>
        <taxon>Bacteria</taxon>
        <taxon>Candidatus Coatesiibacteriota</taxon>
    </lineage>
</organism>
<dbReference type="EC" id="4.3.99.3" evidence="8"/>
<dbReference type="Gene3D" id="3.20.20.70">
    <property type="entry name" value="Aldolase class I"/>
    <property type="match status" value="1"/>
</dbReference>
<dbReference type="SFLD" id="SFLDS00029">
    <property type="entry name" value="Radical_SAM"/>
    <property type="match status" value="1"/>
</dbReference>
<reference evidence="11" key="1">
    <citation type="submission" date="2017-03" db="EMBL/GenBank/DDBJ databases">
        <title>Novel pathways for hydrocarbon cycling and metabolic interdependencies in hydrothermal sediment communities.</title>
        <authorList>
            <person name="Dombrowski N."/>
            <person name="Seitz K."/>
            <person name="Teske A."/>
            <person name="Baker B."/>
        </authorList>
    </citation>
    <scope>NUCLEOTIDE SEQUENCE [LARGE SCALE GENOMIC DNA]</scope>
</reference>
<dbReference type="InterPro" id="IPR058240">
    <property type="entry name" value="rSAM_sf"/>
</dbReference>
<keyword evidence="4 8" id="KW-0460">Magnesium</keyword>
<evidence type="ECO:0000256" key="3">
    <source>
        <dbReference type="ARBA" id="ARBA00022723"/>
    </source>
</evidence>
<keyword evidence="5 8" id="KW-0408">Iron</keyword>
<dbReference type="InterPro" id="IPR024924">
    <property type="entry name" value="7-CO-7-deazaguanine_synth-like"/>
</dbReference>
<feature type="binding site" evidence="8">
    <location>
        <position position="40"/>
    </location>
    <ligand>
        <name>[4Fe-4S] cluster</name>
        <dbReference type="ChEBI" id="CHEBI:49883"/>
        <note>4Fe-4S-S-AdoMet</note>
    </ligand>
</feature>
<evidence type="ECO:0000256" key="8">
    <source>
        <dbReference type="HAMAP-Rule" id="MF_00917"/>
    </source>
</evidence>
<dbReference type="GO" id="GO:0008616">
    <property type="term" value="P:tRNA queuosine(34) biosynthetic process"/>
    <property type="evidence" value="ECO:0007669"/>
    <property type="project" value="UniProtKB-UniRule"/>
</dbReference>
<dbReference type="InterPro" id="IPR013785">
    <property type="entry name" value="Aldolase_TIM"/>
</dbReference>
<accession>A0A1W9S0F2</accession>
<keyword evidence="8" id="KW-0671">Queuosine biosynthesis</keyword>
<dbReference type="PANTHER" id="PTHR42836">
    <property type="entry name" value="7-CARBOXY-7-DEAZAGUANINE SYNTHASE"/>
    <property type="match status" value="1"/>
</dbReference>
<dbReference type="Pfam" id="PF04055">
    <property type="entry name" value="Radical_SAM"/>
    <property type="match status" value="1"/>
</dbReference>
<keyword evidence="1 8" id="KW-0004">4Fe-4S</keyword>
<comment type="function">
    <text evidence="8">Catalyzes the complex heterocyclic radical-mediated conversion of 6-carboxy-5,6,7,8-tetrahydropterin (CPH4) to 7-carboxy-7-deazaguanine (CDG), a step common to the biosynthetic pathways of all 7-deazapurine-containing compounds.</text>
</comment>
<comment type="cofactor">
    <cofactor evidence="8">
        <name>Mg(2+)</name>
        <dbReference type="ChEBI" id="CHEBI:18420"/>
    </cofactor>
</comment>
<evidence type="ECO:0000313" key="10">
    <source>
        <dbReference type="EMBL" id="OQX90264.1"/>
    </source>
</evidence>
<gene>
    <name evidence="8" type="primary">queE</name>
    <name evidence="10" type="ORF">B6D57_04050</name>
</gene>
<evidence type="ECO:0000256" key="5">
    <source>
        <dbReference type="ARBA" id="ARBA00023004"/>
    </source>
</evidence>
<keyword evidence="7 8" id="KW-0456">Lyase</keyword>
<evidence type="ECO:0000256" key="2">
    <source>
        <dbReference type="ARBA" id="ARBA00022691"/>
    </source>
</evidence>
<feature type="binding site" evidence="8">
    <location>
        <position position="37"/>
    </location>
    <ligand>
        <name>[4Fe-4S] cluster</name>
        <dbReference type="ChEBI" id="CHEBI:49883"/>
        <note>4Fe-4S-S-AdoMet</note>
    </ligand>
</feature>
<dbReference type="Proteomes" id="UP000192611">
    <property type="component" value="Unassembled WGS sequence"/>
</dbReference>
<dbReference type="PANTHER" id="PTHR42836:SF1">
    <property type="entry name" value="7-CARBOXY-7-DEAZAGUANINE SYNTHASE"/>
    <property type="match status" value="1"/>
</dbReference>
<dbReference type="AlphaFoldDB" id="A0A1W9S0F2"/>